<dbReference type="RefSeq" id="WP_212528021.1">
    <property type="nucleotide sequence ID" value="NZ_JAGSOG010000031.1"/>
</dbReference>
<feature type="non-terminal residue" evidence="4">
    <location>
        <position position="1"/>
    </location>
</feature>
<dbReference type="InterPro" id="IPR032689">
    <property type="entry name" value="TraG-D_C"/>
</dbReference>
<evidence type="ECO:0000259" key="3">
    <source>
        <dbReference type="Pfam" id="PF12696"/>
    </source>
</evidence>
<dbReference type="InterPro" id="IPR027417">
    <property type="entry name" value="P-loop_NTPase"/>
</dbReference>
<feature type="region of interest" description="Disordered" evidence="1">
    <location>
        <begin position="418"/>
        <end position="442"/>
    </location>
</feature>
<sequence>PALPTGTGGGAKVLGDADAGPPRAVALPVADARQHVHMLGKTGSGKSTLLVNLILQDAAAGRGQVVIDPMGDLVTNVLDRLPSAALERPIVLFDPCDESVPVPRVNMLDGAEPYLATDHLVGIFSKIYAGFWGPRTDDLLRAACLTLMQADRARADLPFPTLAEVPELLTDARIRRRYTDALRHDRHRVLLNFWAGYEQHSEAARAQLTAPLLNKLRGFLMRDYPAKVIASGPTDIDIQAVLSGGLLLARLPKGVLGEETSRLLGSFLIAKTWQGATARAGMHPDSDRPDAALVVDEAHTYLNLPLRVEDMLAEARGYRLSLILAHQDLGQLPAAMREAISANARNKIYFNASPEDAAKLAKHTYPNLGEHDLARLGAYQAAVRLVVAGAEQPACTLATRPMPPAIPGRAAELRTRLTGNDIPAETPGTTGASGTTEQEVSA</sequence>
<evidence type="ECO:0000313" key="5">
    <source>
        <dbReference type="Proteomes" id="UP000675781"/>
    </source>
</evidence>
<keyword evidence="5" id="KW-1185">Reference proteome</keyword>
<gene>
    <name evidence="4" type="ORF">KDL01_09510</name>
</gene>
<dbReference type="PANTHER" id="PTHR30121">
    <property type="entry name" value="UNCHARACTERIZED PROTEIN YJGR-RELATED"/>
    <property type="match status" value="1"/>
</dbReference>
<name>A0A941IPU7_9ACTN</name>
<protein>
    <submittedName>
        <fullName evidence="4">Type IV secretion system DNA-binding domain-containing protein</fullName>
    </submittedName>
</protein>
<dbReference type="Proteomes" id="UP000675781">
    <property type="component" value="Unassembled WGS sequence"/>
</dbReference>
<evidence type="ECO:0000313" key="4">
    <source>
        <dbReference type="EMBL" id="MBR7833502.1"/>
    </source>
</evidence>
<dbReference type="GO" id="GO:0003677">
    <property type="term" value="F:DNA binding"/>
    <property type="evidence" value="ECO:0007669"/>
    <property type="project" value="UniProtKB-KW"/>
</dbReference>
<keyword evidence="4" id="KW-0238">DNA-binding</keyword>
<dbReference type="PANTHER" id="PTHR30121:SF11">
    <property type="entry name" value="AAA+ ATPASE DOMAIN-CONTAINING PROTEIN"/>
    <property type="match status" value="1"/>
</dbReference>
<dbReference type="InterPro" id="IPR051162">
    <property type="entry name" value="T4SS_component"/>
</dbReference>
<accession>A0A941IPU7</accession>
<proteinExistence type="predicted"/>
<dbReference type="Pfam" id="PF10412">
    <property type="entry name" value="TrwB_AAD_bind"/>
    <property type="match status" value="1"/>
</dbReference>
<dbReference type="InterPro" id="IPR019476">
    <property type="entry name" value="T4SS_TraD_DNA-bd"/>
</dbReference>
<feature type="domain" description="Type IV secretion system coupling protein TraD DNA-binding" evidence="2">
    <location>
        <begin position="25"/>
        <end position="98"/>
    </location>
</feature>
<dbReference type="SUPFAM" id="SSF52540">
    <property type="entry name" value="P-loop containing nucleoside triphosphate hydrolases"/>
    <property type="match status" value="1"/>
</dbReference>
<feature type="domain" description="TraD/TraG TraM recognition site" evidence="3">
    <location>
        <begin position="292"/>
        <end position="359"/>
    </location>
</feature>
<dbReference type="Gene3D" id="3.40.50.300">
    <property type="entry name" value="P-loop containing nucleotide triphosphate hydrolases"/>
    <property type="match status" value="2"/>
</dbReference>
<dbReference type="AlphaFoldDB" id="A0A941IPU7"/>
<dbReference type="Pfam" id="PF12696">
    <property type="entry name" value="TraG-D_C"/>
    <property type="match status" value="1"/>
</dbReference>
<dbReference type="CDD" id="cd01127">
    <property type="entry name" value="TrwB_TraG_TraD_VirD4"/>
    <property type="match status" value="2"/>
</dbReference>
<organism evidence="4 5">
    <name type="scientific">Actinospica durhamensis</name>
    <dbReference type="NCBI Taxonomy" id="1508375"/>
    <lineage>
        <taxon>Bacteria</taxon>
        <taxon>Bacillati</taxon>
        <taxon>Actinomycetota</taxon>
        <taxon>Actinomycetes</taxon>
        <taxon>Catenulisporales</taxon>
        <taxon>Actinospicaceae</taxon>
        <taxon>Actinospica</taxon>
    </lineage>
</organism>
<comment type="caution">
    <text evidence="4">The sequence shown here is derived from an EMBL/GenBank/DDBJ whole genome shotgun (WGS) entry which is preliminary data.</text>
</comment>
<dbReference type="EMBL" id="JAGSOG010000031">
    <property type="protein sequence ID" value="MBR7833502.1"/>
    <property type="molecule type" value="Genomic_DNA"/>
</dbReference>
<feature type="compositionally biased region" description="Polar residues" evidence="1">
    <location>
        <begin position="427"/>
        <end position="442"/>
    </location>
</feature>
<evidence type="ECO:0000256" key="1">
    <source>
        <dbReference type="SAM" id="MobiDB-lite"/>
    </source>
</evidence>
<evidence type="ECO:0000259" key="2">
    <source>
        <dbReference type="Pfam" id="PF10412"/>
    </source>
</evidence>
<reference evidence="4" key="1">
    <citation type="submission" date="2021-04" db="EMBL/GenBank/DDBJ databases">
        <title>Genome based classification of Actinospica acidithermotolerans sp. nov., an actinobacterium isolated from an Indonesian hot spring.</title>
        <authorList>
            <person name="Kusuma A.B."/>
            <person name="Putra K.E."/>
            <person name="Nafisah S."/>
            <person name="Loh J."/>
            <person name="Nouioui I."/>
            <person name="Goodfellow M."/>
        </authorList>
    </citation>
    <scope>NUCLEOTIDE SEQUENCE</scope>
    <source>
        <strain evidence="4">CSCA 57</strain>
    </source>
</reference>